<proteinExistence type="predicted"/>
<dbReference type="GO" id="GO:0030286">
    <property type="term" value="C:dynein complex"/>
    <property type="evidence" value="ECO:0007669"/>
    <property type="project" value="InterPro"/>
</dbReference>
<dbReference type="GO" id="GO:0045505">
    <property type="term" value="F:dynein intermediate chain binding"/>
    <property type="evidence" value="ECO:0007669"/>
    <property type="project" value="InterPro"/>
</dbReference>
<name>A0A8N1S9P1_9HYME</name>
<evidence type="ECO:0000313" key="1">
    <source>
        <dbReference type="Proteomes" id="UP000504615"/>
    </source>
</evidence>
<keyword evidence="1" id="KW-1185">Reference proteome</keyword>
<reference evidence="2" key="1">
    <citation type="submission" date="2025-08" db="UniProtKB">
        <authorList>
            <consortium name="RefSeq"/>
        </authorList>
    </citation>
    <scope>IDENTIFICATION</scope>
</reference>
<dbReference type="OrthoDB" id="10251809at2759"/>
<protein>
    <submittedName>
        <fullName evidence="2">Dynein heavy chain 7, axonemal-like</fullName>
    </submittedName>
</protein>
<dbReference type="InterPro" id="IPR026983">
    <property type="entry name" value="DHC"/>
</dbReference>
<dbReference type="GO" id="GO:0051959">
    <property type="term" value="F:dynein light intermediate chain binding"/>
    <property type="evidence" value="ECO:0007669"/>
    <property type="project" value="InterPro"/>
</dbReference>
<dbReference type="GeneID" id="105429773"/>
<dbReference type="PANTHER" id="PTHR22878">
    <property type="entry name" value="DYNEIN HEAVY CHAIN 6, AXONEMAL-LIKE-RELATED"/>
    <property type="match status" value="1"/>
</dbReference>
<dbReference type="GO" id="GO:0007018">
    <property type="term" value="P:microtubule-based movement"/>
    <property type="evidence" value="ECO:0007669"/>
    <property type="project" value="InterPro"/>
</dbReference>
<dbReference type="AlphaFoldDB" id="A0A8N1S9P1"/>
<sequence length="693" mass="81629">MEKYCVREKDSTQREEEIVERDKSDKEIDIYKSEPCTELMKRSKESLVKKSHKKHCDWMKSTSDTYCPNTKLFKSYHMYQRAYDRLKKYTDKPSFFNLPPKCETLSRGPKKKDKKIPCHEDDYYMSLCRRRAEFRMHLIRKIKGPARRDESRREDRMEIYSGYAKEGTVLDDDNVCGQTAAIPCDVGDIADIWLTEEDKNLLRYYYYILHEVDDTHAGTLDSDTLKKITSMVSAEWQERHSECFDRLIQELKSDYVTNMKKSIVDFVLQEPFEEAYSLCAPPSFSREIADSPERCKYQKIRTKLEKKSIILYHPCIRKTLNYWYREYGKVKQVDKRQLTSYGKSYDLSKFDNIFLKILKDTSDDLLKRWLPKICNILLAASKKGNLPSTDNPQYNRFFNCLAYVMEDQLRDLCLRSMEDYIEYLMDVGHTNCGFNIDVVVRNTSVSFDPTFKAFVNGLLMLLNSLYDAVTTLPRAEVKLGWISSDSESLELLKPVISSDILEQHANVISNLIQRYRTDPESQLHEFDKYMSLINDKDVNYIQKFLKVQPPHPYQKYCELVDYYDRLSKNVPLEFYRTSFTDLFEVCRHHIIGHIASTAAHLKGELISKMIADYQQKVRVIGDVYQNIADQALSIPPNTSELVKLQAFIHKSETETVFELETRLKEVIKYIIFLSDYHHLTPVELKNNNFVFHW</sequence>
<accession>A0A8N1S9P1</accession>
<evidence type="ECO:0000313" key="2">
    <source>
        <dbReference type="RefSeq" id="XP_025074708.1"/>
    </source>
</evidence>
<dbReference type="PANTHER" id="PTHR22878:SF70">
    <property type="entry name" value="DYNEIN HEAVY CHAIN 2, AXONEMAL"/>
    <property type="match status" value="1"/>
</dbReference>
<gene>
    <name evidence="2" type="primary">LOC105429773</name>
</gene>
<dbReference type="Proteomes" id="UP000504615">
    <property type="component" value="Unplaced"/>
</dbReference>
<organism evidence="1 2">
    <name type="scientific">Pogonomyrmex barbatus</name>
    <name type="common">red harvester ant</name>
    <dbReference type="NCBI Taxonomy" id="144034"/>
    <lineage>
        <taxon>Eukaryota</taxon>
        <taxon>Metazoa</taxon>
        <taxon>Ecdysozoa</taxon>
        <taxon>Arthropoda</taxon>
        <taxon>Hexapoda</taxon>
        <taxon>Insecta</taxon>
        <taxon>Pterygota</taxon>
        <taxon>Neoptera</taxon>
        <taxon>Endopterygota</taxon>
        <taxon>Hymenoptera</taxon>
        <taxon>Apocrita</taxon>
        <taxon>Aculeata</taxon>
        <taxon>Formicoidea</taxon>
        <taxon>Formicidae</taxon>
        <taxon>Myrmicinae</taxon>
        <taxon>Pogonomyrmex</taxon>
    </lineage>
</organism>
<dbReference type="RefSeq" id="XP_025074708.1">
    <property type="nucleotide sequence ID" value="XM_025218923.1"/>
</dbReference>